<protein>
    <submittedName>
        <fullName evidence="1">Uncharacterized protein</fullName>
    </submittedName>
</protein>
<proteinExistence type="predicted"/>
<dbReference type="AlphaFoldDB" id="A0AAX0B4Z5"/>
<dbReference type="Proteomes" id="UP001193748">
    <property type="component" value="Unassembled WGS sequence"/>
</dbReference>
<sequence>MNGIKILVGQRIQELRIKQIEPGSFSIKSGHKYGHMLES</sequence>
<reference evidence="1" key="2">
    <citation type="journal article" date="2022" name="Nat. Biotechnol.">
        <title>Carbon-negative production of acetone and isopropanol by gas fermentation at industrial pilot scale.</title>
        <authorList>
            <person name="Liew F.E."/>
            <person name="Nogle R."/>
            <person name="Abdalla T."/>
            <person name="Rasor B.J."/>
            <person name="Canter C."/>
            <person name="Jensen R.O."/>
            <person name="Wang L."/>
            <person name="Strutz J."/>
            <person name="Chirania P."/>
            <person name="De Tissera S."/>
            <person name="Mueller A.P."/>
            <person name="Ruan Z."/>
            <person name="Gao A."/>
            <person name="Tran L."/>
            <person name="Engle N.L."/>
            <person name="Bromley J.C."/>
            <person name="Daniell J."/>
            <person name="Conrado R."/>
            <person name="Tschaplinski T.J."/>
            <person name="Giannone R.J."/>
            <person name="Hettich R.L."/>
            <person name="Karim A.S."/>
            <person name="Simpson S.D."/>
            <person name="Brown S.D."/>
            <person name="Leang C."/>
            <person name="Jewett M.C."/>
            <person name="Kopke M."/>
        </authorList>
    </citation>
    <scope>NUCLEOTIDE SEQUENCE</scope>
    <source>
        <strain evidence="1">DJ080</strain>
    </source>
</reference>
<accession>A0AAX0B4Z5</accession>
<dbReference type="EMBL" id="JABSWW010000001">
    <property type="protein sequence ID" value="NRT89997.1"/>
    <property type="molecule type" value="Genomic_DNA"/>
</dbReference>
<organism evidence="1 2">
    <name type="scientific">Clostridium beijerinckii</name>
    <name type="common">Clostridium MP</name>
    <dbReference type="NCBI Taxonomy" id="1520"/>
    <lineage>
        <taxon>Bacteria</taxon>
        <taxon>Bacillati</taxon>
        <taxon>Bacillota</taxon>
        <taxon>Clostridia</taxon>
        <taxon>Eubacteriales</taxon>
        <taxon>Clostridiaceae</taxon>
        <taxon>Clostridium</taxon>
    </lineage>
</organism>
<comment type="caution">
    <text evidence="1">The sequence shown here is derived from an EMBL/GenBank/DDBJ whole genome shotgun (WGS) entry which is preliminary data.</text>
</comment>
<evidence type="ECO:0000313" key="1">
    <source>
        <dbReference type="EMBL" id="NRT89997.1"/>
    </source>
</evidence>
<evidence type="ECO:0000313" key="2">
    <source>
        <dbReference type="Proteomes" id="UP001193748"/>
    </source>
</evidence>
<name>A0AAX0B4Z5_CLOBE</name>
<reference evidence="1" key="1">
    <citation type="submission" date="2020-05" db="EMBL/GenBank/DDBJ databases">
        <authorList>
            <person name="Brown S."/>
            <person name="Huntemann M."/>
            <person name="Clum A."/>
            <person name="Spunde A."/>
            <person name="Palaniappan K."/>
            <person name="Ritter S."/>
            <person name="Mikhailova N."/>
            <person name="Chen I.-M."/>
            <person name="Stamatis D."/>
            <person name="Reddy T."/>
            <person name="O'Malley R."/>
            <person name="Daum C."/>
            <person name="Shapiro N."/>
            <person name="Ivanova N."/>
            <person name="Kyrpides N."/>
            <person name="Woyke T."/>
        </authorList>
    </citation>
    <scope>NUCLEOTIDE SEQUENCE</scope>
    <source>
        <strain evidence="1">DJ080</strain>
    </source>
</reference>
<gene>
    <name evidence="1" type="ORF">B0H41_003676</name>
</gene>